<dbReference type="InterPro" id="IPR021109">
    <property type="entry name" value="Peptidase_aspartic_dom_sf"/>
</dbReference>
<keyword evidence="1" id="KW-0378">Hydrolase</keyword>
<dbReference type="OrthoDB" id="3521766at2"/>
<feature type="domain" description="Peptidase A2" evidence="3">
    <location>
        <begin position="54"/>
        <end position="91"/>
    </location>
</feature>
<dbReference type="EMBL" id="FMVF01000003">
    <property type="protein sequence ID" value="SCY03392.1"/>
    <property type="molecule type" value="Genomic_DNA"/>
</dbReference>
<dbReference type="RefSeq" id="WP_091141047.1">
    <property type="nucleotide sequence ID" value="NZ_FMVF01000003.1"/>
</dbReference>
<dbReference type="SUPFAM" id="SSF50156">
    <property type="entry name" value="PDZ domain-like"/>
    <property type="match status" value="1"/>
</dbReference>
<dbReference type="InterPro" id="IPR036034">
    <property type="entry name" value="PDZ_sf"/>
</dbReference>
<accession>A0A1G5CLV7</accession>
<reference evidence="4 5" key="1">
    <citation type="submission" date="2016-10" db="EMBL/GenBank/DDBJ databases">
        <authorList>
            <person name="de Groot N.N."/>
        </authorList>
    </citation>
    <scope>NUCLEOTIDE SEQUENCE [LARGE SCALE GENOMIC DNA]</scope>
    <source>
        <strain evidence="4 5">CGMCC 1.7031</strain>
    </source>
</reference>
<proteinExistence type="predicted"/>
<dbReference type="InterPro" id="IPR001478">
    <property type="entry name" value="PDZ"/>
</dbReference>
<keyword evidence="5" id="KW-1185">Reference proteome</keyword>
<dbReference type="STRING" id="490189.SAMN02927903_00579"/>
<gene>
    <name evidence="4" type="ORF">SAMN02927903_00579</name>
</gene>
<dbReference type="GO" id="GO:0004190">
    <property type="term" value="F:aspartic-type endopeptidase activity"/>
    <property type="evidence" value="ECO:0007669"/>
    <property type="project" value="InterPro"/>
</dbReference>
<evidence type="ECO:0000259" key="3">
    <source>
        <dbReference type="PROSITE" id="PS50175"/>
    </source>
</evidence>
<keyword evidence="2" id="KW-0732">Signal</keyword>
<protein>
    <submittedName>
        <fullName evidence="4">PDZ domain-containing protein</fullName>
    </submittedName>
</protein>
<dbReference type="InterPro" id="IPR001995">
    <property type="entry name" value="Peptidase_A2_cat"/>
</dbReference>
<dbReference type="SMART" id="SM00228">
    <property type="entry name" value="PDZ"/>
    <property type="match status" value="1"/>
</dbReference>
<dbReference type="Proteomes" id="UP000199354">
    <property type="component" value="Unassembled WGS sequence"/>
</dbReference>
<feature type="signal peptide" evidence="2">
    <location>
        <begin position="1"/>
        <end position="18"/>
    </location>
</feature>
<dbReference type="Gene3D" id="2.40.70.10">
    <property type="entry name" value="Acid Proteases"/>
    <property type="match status" value="1"/>
</dbReference>
<organism evidence="4 5">
    <name type="scientific">Flavobacterium caeni</name>
    <dbReference type="NCBI Taxonomy" id="490189"/>
    <lineage>
        <taxon>Bacteria</taxon>
        <taxon>Pseudomonadati</taxon>
        <taxon>Bacteroidota</taxon>
        <taxon>Flavobacteriia</taxon>
        <taxon>Flavobacteriales</taxon>
        <taxon>Flavobacteriaceae</taxon>
        <taxon>Flavobacterium</taxon>
    </lineage>
</organism>
<feature type="chain" id="PRO_5011723549" evidence="2">
    <location>
        <begin position="19"/>
        <end position="438"/>
    </location>
</feature>
<dbReference type="PROSITE" id="PS50175">
    <property type="entry name" value="ASP_PROT_RETROV"/>
    <property type="match status" value="1"/>
</dbReference>
<evidence type="ECO:0000313" key="4">
    <source>
        <dbReference type="EMBL" id="SCY03392.1"/>
    </source>
</evidence>
<evidence type="ECO:0000256" key="1">
    <source>
        <dbReference type="ARBA" id="ARBA00022801"/>
    </source>
</evidence>
<dbReference type="InterPro" id="IPR041489">
    <property type="entry name" value="PDZ_6"/>
</dbReference>
<dbReference type="GO" id="GO:0006508">
    <property type="term" value="P:proteolysis"/>
    <property type="evidence" value="ECO:0007669"/>
    <property type="project" value="InterPro"/>
</dbReference>
<evidence type="ECO:0000313" key="5">
    <source>
        <dbReference type="Proteomes" id="UP000199354"/>
    </source>
</evidence>
<dbReference type="AlphaFoldDB" id="A0A1G5CLV7"/>
<dbReference type="Pfam" id="PF17820">
    <property type="entry name" value="PDZ_6"/>
    <property type="match status" value="1"/>
</dbReference>
<name>A0A1G5CLV7_9FLAO</name>
<dbReference type="Gene3D" id="2.30.42.10">
    <property type="match status" value="1"/>
</dbReference>
<evidence type="ECO:0000256" key="2">
    <source>
        <dbReference type="SAM" id="SignalP"/>
    </source>
</evidence>
<sequence>MRLGLILLFLLLSHVPCAAQKGFQFVTHKSKVVIPFQLINNLIFIPVNVNGVELNFLLDTGVEETILLSLEDKAEVRFFDVQKIMLRGLGSAEPIEGMKSANNELSVNGIVDKSHDLYIVLDQSFNFSSHIGIPVNGIIGYHFFKDNLVEVDYDKRRLVVFRDTQKRRKKIKDKYIPVPITVEKSKPYVVADVTVDGRTEPAKLLLDLGNSDALWLFKGSRFEIPAQHFEDYLGKGFSGDIHGNRARITDMKIDRFAFDRPIVAFPDSASVKSVNMVKDRVGSIGGEVLRRFDLVMDYAHKTLYLRRGRAFDEPFHYNMSGIEMQHQGTQWVQETVAMQTVYLENTFDESGTKKDNFKYKFSLKPVYSISSVRKDSPADLCGLQKDDVVVSINNSQAYKLTLQKINELLKSEDGKWIYIEVDRGGQILKFRFQLKAML</sequence>
<dbReference type="Pfam" id="PF13650">
    <property type="entry name" value="Asp_protease_2"/>
    <property type="match status" value="1"/>
</dbReference>
<dbReference type="SUPFAM" id="SSF50630">
    <property type="entry name" value="Acid proteases"/>
    <property type="match status" value="1"/>
</dbReference>